<evidence type="ECO:0000313" key="6">
    <source>
        <dbReference type="Proteomes" id="UP001500929"/>
    </source>
</evidence>
<reference evidence="6" key="1">
    <citation type="journal article" date="2019" name="Int. J. Syst. Evol. Microbiol.">
        <title>The Global Catalogue of Microorganisms (GCM) 10K type strain sequencing project: providing services to taxonomists for standard genome sequencing and annotation.</title>
        <authorList>
            <consortium name="The Broad Institute Genomics Platform"/>
            <consortium name="The Broad Institute Genome Sequencing Center for Infectious Disease"/>
            <person name="Wu L."/>
            <person name="Ma J."/>
        </authorList>
    </citation>
    <scope>NUCLEOTIDE SEQUENCE [LARGE SCALE GENOMIC DNA]</scope>
    <source>
        <strain evidence="6">JCM 16117</strain>
    </source>
</reference>
<dbReference type="PROSITE" id="PS51118">
    <property type="entry name" value="HTH_HXLR"/>
    <property type="match status" value="1"/>
</dbReference>
<dbReference type="InterPro" id="IPR036390">
    <property type="entry name" value="WH_DNA-bd_sf"/>
</dbReference>
<keyword evidence="6" id="KW-1185">Reference proteome</keyword>
<dbReference type="Gene3D" id="1.10.10.10">
    <property type="entry name" value="Winged helix-like DNA-binding domain superfamily/Winged helix DNA-binding domain"/>
    <property type="match status" value="1"/>
</dbReference>
<dbReference type="CDD" id="cd00090">
    <property type="entry name" value="HTH_ARSR"/>
    <property type="match status" value="1"/>
</dbReference>
<evidence type="ECO:0000256" key="1">
    <source>
        <dbReference type="ARBA" id="ARBA00023015"/>
    </source>
</evidence>
<name>A0ABP5QH56_9MICO</name>
<dbReference type="Pfam" id="PF01638">
    <property type="entry name" value="HxlR"/>
    <property type="match status" value="1"/>
</dbReference>
<dbReference type="PANTHER" id="PTHR33204:SF37">
    <property type="entry name" value="HTH-TYPE TRANSCRIPTIONAL REGULATOR YODB"/>
    <property type="match status" value="1"/>
</dbReference>
<evidence type="ECO:0000256" key="2">
    <source>
        <dbReference type="ARBA" id="ARBA00023125"/>
    </source>
</evidence>
<keyword evidence="2" id="KW-0238">DNA-binding</keyword>
<dbReference type="PANTHER" id="PTHR33204">
    <property type="entry name" value="TRANSCRIPTIONAL REGULATOR, MARR FAMILY"/>
    <property type="match status" value="1"/>
</dbReference>
<feature type="domain" description="HTH hxlR-type" evidence="4">
    <location>
        <begin position="32"/>
        <end position="131"/>
    </location>
</feature>
<dbReference type="InterPro" id="IPR036388">
    <property type="entry name" value="WH-like_DNA-bd_sf"/>
</dbReference>
<evidence type="ECO:0000259" key="4">
    <source>
        <dbReference type="PROSITE" id="PS51118"/>
    </source>
</evidence>
<evidence type="ECO:0000256" key="3">
    <source>
        <dbReference type="ARBA" id="ARBA00023163"/>
    </source>
</evidence>
<comment type="caution">
    <text evidence="5">The sequence shown here is derived from an EMBL/GenBank/DDBJ whole genome shotgun (WGS) entry which is preliminary data.</text>
</comment>
<accession>A0ABP5QH56</accession>
<keyword evidence="3" id="KW-0804">Transcription</keyword>
<protein>
    <submittedName>
        <fullName evidence="5">CatDE operon transcriptional regulator CatR</fullName>
    </submittedName>
</protein>
<dbReference type="InterPro" id="IPR002577">
    <property type="entry name" value="HTH_HxlR"/>
</dbReference>
<evidence type="ECO:0000313" key="5">
    <source>
        <dbReference type="EMBL" id="GAA2234732.1"/>
    </source>
</evidence>
<organism evidence="5 6">
    <name type="scientific">Herbiconiux moechotypicola</name>
    <dbReference type="NCBI Taxonomy" id="637393"/>
    <lineage>
        <taxon>Bacteria</taxon>
        <taxon>Bacillati</taxon>
        <taxon>Actinomycetota</taxon>
        <taxon>Actinomycetes</taxon>
        <taxon>Micrococcales</taxon>
        <taxon>Microbacteriaceae</taxon>
        <taxon>Herbiconiux</taxon>
    </lineage>
</organism>
<dbReference type="SUPFAM" id="SSF46785">
    <property type="entry name" value="Winged helix' DNA-binding domain"/>
    <property type="match status" value="1"/>
</dbReference>
<proteinExistence type="predicted"/>
<dbReference type="EMBL" id="BAAAQY010000005">
    <property type="protein sequence ID" value="GAA2234732.1"/>
    <property type="molecule type" value="Genomic_DNA"/>
</dbReference>
<sequence length="132" mass="14349">MAPAPAGPAPSRTPGPAPHDELAWHRIDDDACRTFQGSLELVGRRWSSGILLAIARGAHRFSEIVASVAGLSDRLLSQRLKELELAGLVERTVIATTPVQVRYALTPRGADLMRSLQPLVAWSHRWDEPSPG</sequence>
<gene>
    <name evidence="5" type="primary">catR</name>
    <name evidence="5" type="ORF">GCM10009851_19690</name>
</gene>
<dbReference type="InterPro" id="IPR011991">
    <property type="entry name" value="ArsR-like_HTH"/>
</dbReference>
<dbReference type="Proteomes" id="UP001500929">
    <property type="component" value="Unassembled WGS sequence"/>
</dbReference>
<keyword evidence="1" id="KW-0805">Transcription regulation</keyword>